<dbReference type="Pfam" id="PF13692">
    <property type="entry name" value="Glyco_trans_1_4"/>
    <property type="match status" value="1"/>
</dbReference>
<dbReference type="Proteomes" id="UP000254236">
    <property type="component" value="Chromosome"/>
</dbReference>
<feature type="compositionally biased region" description="Basic residues" evidence="3">
    <location>
        <begin position="76"/>
        <end position="88"/>
    </location>
</feature>
<dbReference type="EMBL" id="CP031356">
    <property type="protein sequence ID" value="AXK45545.1"/>
    <property type="molecule type" value="Genomic_DNA"/>
</dbReference>
<feature type="domain" description="Glycosyltransferase subfamily 4-like N-terminal" evidence="4">
    <location>
        <begin position="214"/>
        <end position="338"/>
    </location>
</feature>
<dbReference type="Proteomes" id="UP000282185">
    <property type="component" value="Unassembled WGS sequence"/>
</dbReference>
<dbReference type="GO" id="GO:0016757">
    <property type="term" value="F:glycosyltransferase activity"/>
    <property type="evidence" value="ECO:0007669"/>
    <property type="project" value="UniProtKB-KW"/>
</dbReference>
<evidence type="ECO:0000256" key="1">
    <source>
        <dbReference type="ARBA" id="ARBA00022676"/>
    </source>
</evidence>
<name>A0A345YNP3_9MICO</name>
<evidence type="ECO:0000313" key="8">
    <source>
        <dbReference type="Proteomes" id="UP000282185"/>
    </source>
</evidence>
<reference evidence="5 7" key="1">
    <citation type="submission" date="2018-07" db="EMBL/GenBank/DDBJ databases">
        <title>Brachybacterium saurashtrense DSM 23186 genome sequence.</title>
        <authorList>
            <person name="Guo L."/>
        </authorList>
    </citation>
    <scope>NUCLEOTIDE SEQUENCE [LARGE SCALE GENOMIC DNA]</scope>
    <source>
        <strain evidence="5 7">DSM 23186</strain>
    </source>
</reference>
<evidence type="ECO:0000313" key="7">
    <source>
        <dbReference type="Proteomes" id="UP000254236"/>
    </source>
</evidence>
<dbReference type="EMBL" id="QSWH01000010">
    <property type="protein sequence ID" value="RRR21085.1"/>
    <property type="molecule type" value="Genomic_DNA"/>
</dbReference>
<dbReference type="Gene3D" id="3.40.50.2000">
    <property type="entry name" value="Glycogen Phosphorylase B"/>
    <property type="match status" value="2"/>
</dbReference>
<gene>
    <name evidence="5" type="ORF">DWV08_07925</name>
    <name evidence="6" type="ORF">DXU92_15425</name>
</gene>
<dbReference type="InterPro" id="IPR028098">
    <property type="entry name" value="Glyco_trans_4-like_N"/>
</dbReference>
<keyword evidence="2" id="KW-0808">Transferase</keyword>
<dbReference type="KEGG" id="bsau:DWV08_07925"/>
<dbReference type="Pfam" id="PF13439">
    <property type="entry name" value="Glyco_transf_4"/>
    <property type="match status" value="1"/>
</dbReference>
<evidence type="ECO:0000256" key="2">
    <source>
        <dbReference type="ARBA" id="ARBA00022679"/>
    </source>
</evidence>
<reference evidence="6 8" key="2">
    <citation type="submission" date="2018-08" db="EMBL/GenBank/DDBJ databases">
        <title>Brachybacterium saurashtrense DSM 23186.</title>
        <authorList>
            <person name="Li Y."/>
        </authorList>
    </citation>
    <scope>NUCLEOTIDE SEQUENCE [LARGE SCALE GENOMIC DNA]</scope>
    <source>
        <strain evidence="6 8">DSM 23186</strain>
    </source>
</reference>
<organism evidence="6 8">
    <name type="scientific">Brachybacterium saurashtrense</name>
    <dbReference type="NCBI Taxonomy" id="556288"/>
    <lineage>
        <taxon>Bacteria</taxon>
        <taxon>Bacillati</taxon>
        <taxon>Actinomycetota</taxon>
        <taxon>Actinomycetes</taxon>
        <taxon>Micrococcales</taxon>
        <taxon>Dermabacteraceae</taxon>
        <taxon>Brachybacterium</taxon>
    </lineage>
</organism>
<feature type="region of interest" description="Disordered" evidence="3">
    <location>
        <begin position="71"/>
        <end position="102"/>
    </location>
</feature>
<evidence type="ECO:0000259" key="4">
    <source>
        <dbReference type="Pfam" id="PF13439"/>
    </source>
</evidence>
<evidence type="ECO:0000256" key="3">
    <source>
        <dbReference type="SAM" id="MobiDB-lite"/>
    </source>
</evidence>
<evidence type="ECO:0000313" key="5">
    <source>
        <dbReference type="EMBL" id="AXK45545.1"/>
    </source>
</evidence>
<dbReference type="PANTHER" id="PTHR12526">
    <property type="entry name" value="GLYCOSYLTRANSFERASE"/>
    <property type="match status" value="1"/>
</dbReference>
<dbReference type="AlphaFoldDB" id="A0A345YNP3"/>
<keyword evidence="1" id="KW-0328">Glycosyltransferase</keyword>
<evidence type="ECO:0000313" key="6">
    <source>
        <dbReference type="EMBL" id="RRR21085.1"/>
    </source>
</evidence>
<feature type="region of interest" description="Disordered" evidence="3">
    <location>
        <begin position="29"/>
        <end position="58"/>
    </location>
</feature>
<protein>
    <submittedName>
        <fullName evidence="6">Glycosyltransferase</fullName>
    </submittedName>
</protein>
<sequence length="550" mass="59572">MMCSTSSRCAAASAIAASLTNCGRAPTTDRIFTARTPPSRERLAGRTDRRGARDDPGLAGTVIGAHLSCRPTPISPRRHGRPRRRTAPRRPAGNGTCMTSHPGAQDPRVVVLVYNDCANDSRVLKESATLHDAGYVTRIVAVERREKGHVAGRTALQERLDLERVPEFAIDRISPALAPLWRNLIRQGEVAPGGAPAAPDAAPVGRRAAGLKLAMLRRLRGVGERAYRTIALGTYWVNATRSALRFSPDVIHANDGNTLVPALAVRALSRRRVGIVYDSHELWRHRNIRPDRLLAPLVERLAESVGIRVADGVITVSPSIARWLEETYALPERPSLVRNVPAEGEAPDPSTGVLRERAGLAPEDKVIAYGGRITTSRGIEETIAALPHLPESVHFVLLGYGEPDALAAVRGEAARWGMEDRVHLVGAVAPDEVSRALADGDVAVVHVRPVCLSYRYALPNKLFESIRAGLPIAAADLPDMREVVEELGVGEVFRGTSAEDLAAALTAILEDPEPYRERALQAGPTLTWELEASRMLALYARVLERVEEGS</sequence>
<proteinExistence type="predicted"/>
<dbReference type="OrthoDB" id="3335961at2"/>
<keyword evidence="7" id="KW-1185">Reference proteome</keyword>
<dbReference type="SUPFAM" id="SSF53756">
    <property type="entry name" value="UDP-Glycosyltransferase/glycogen phosphorylase"/>
    <property type="match status" value="1"/>
</dbReference>
<feature type="compositionally biased region" description="Basic and acidic residues" evidence="3">
    <location>
        <begin position="38"/>
        <end position="56"/>
    </location>
</feature>
<accession>A0A345YNP3</accession>